<proteinExistence type="inferred from homology"/>
<dbReference type="InterPro" id="IPR023211">
    <property type="entry name" value="DNA_pol_palm_dom_sf"/>
</dbReference>
<evidence type="ECO:0000256" key="1">
    <source>
        <dbReference type="ARBA" id="ARBA00005755"/>
    </source>
</evidence>
<keyword evidence="7" id="KW-0239">DNA-directed DNA polymerase</keyword>
<evidence type="ECO:0000256" key="3">
    <source>
        <dbReference type="ARBA" id="ARBA00014385"/>
    </source>
</evidence>
<evidence type="ECO:0000256" key="7">
    <source>
        <dbReference type="ARBA" id="ARBA00022932"/>
    </source>
</evidence>
<dbReference type="EC" id="2.7.7.7" evidence="2"/>
<dbReference type="GO" id="GO:0000166">
    <property type="term" value="F:nucleotide binding"/>
    <property type="evidence" value="ECO:0007669"/>
    <property type="project" value="InterPro"/>
</dbReference>
<comment type="catalytic activity">
    <reaction evidence="9">
        <text>DNA(n) + a 2'-deoxyribonucleoside 5'-triphosphate = DNA(n+1) + diphosphate</text>
        <dbReference type="Rhea" id="RHEA:22508"/>
        <dbReference type="Rhea" id="RHEA-COMP:17339"/>
        <dbReference type="Rhea" id="RHEA-COMP:17340"/>
        <dbReference type="ChEBI" id="CHEBI:33019"/>
        <dbReference type="ChEBI" id="CHEBI:61560"/>
        <dbReference type="ChEBI" id="CHEBI:173112"/>
        <dbReference type="EC" id="2.7.7.7"/>
    </reaction>
</comment>
<evidence type="ECO:0000256" key="5">
    <source>
        <dbReference type="ARBA" id="ARBA00022695"/>
    </source>
</evidence>
<keyword evidence="5" id="KW-0548">Nucleotidyltransferase</keyword>
<organism evidence="11">
    <name type="scientific">Porodaedalea pini</name>
    <dbReference type="NCBI Taxonomy" id="108901"/>
    <lineage>
        <taxon>Eukaryota</taxon>
        <taxon>Fungi</taxon>
        <taxon>Dikarya</taxon>
        <taxon>Basidiomycota</taxon>
        <taxon>Agaricomycotina</taxon>
        <taxon>Agaricomycetes</taxon>
        <taxon>Hymenochaetales</taxon>
        <taxon>Hymenochaetaceae</taxon>
        <taxon>Porodaedalea</taxon>
    </lineage>
</organism>
<sequence>MHNFSNFDAVFLIRILSELSPKIRPVIRDSNIINIALDYDITKHTKYTIYFRDSYLLLPASLDSLAKNFNINLNKGLFPYSFVNNPDIKLNYLGPCPDIKYFDGVTIEQYRDYCKTRGFWDLELETKYYCELDCMVLYKILKTFSKQIFELFKLDIVKYSTLPSLAMAIYRSNFLRDSFKIPLIDGIMYSDIKKGYTGGMVDVYKPTNDPDTKVFSYGVNSLYPHAMKEFAMPVGTPKFCEGDINKIDPKAFGIFEVEIQAPTNLYYPVLQTKVQTPNGNRTITPTGSWTGWYLSAEIYSALDYGYKVKIIKGYLFDKGFIFVDFVNFLYNLKANSAKGSPNYTIAKLLLNSLYGKIGMDPENDKHIIIDSDKAKEFHNLIVIDY</sequence>
<evidence type="ECO:0000313" key="11">
    <source>
        <dbReference type="EMBL" id="QEG57002.1"/>
    </source>
</evidence>
<dbReference type="Gene3D" id="3.30.420.10">
    <property type="entry name" value="Ribonuclease H-like superfamily/Ribonuclease H"/>
    <property type="match status" value="1"/>
</dbReference>
<dbReference type="Gene3D" id="1.10.287.690">
    <property type="entry name" value="Helix hairpin bin"/>
    <property type="match status" value="1"/>
</dbReference>
<evidence type="ECO:0000256" key="8">
    <source>
        <dbReference type="ARBA" id="ARBA00023125"/>
    </source>
</evidence>
<dbReference type="Gene3D" id="3.90.1600.10">
    <property type="entry name" value="Palm domain of DNA polymerase"/>
    <property type="match status" value="1"/>
</dbReference>
<dbReference type="SUPFAM" id="SSF56672">
    <property type="entry name" value="DNA/RNA polymerases"/>
    <property type="match status" value="1"/>
</dbReference>
<geneLocation type="mitochondrion" evidence="11"/>
<keyword evidence="8" id="KW-0238">DNA-binding</keyword>
<dbReference type="InterPro" id="IPR043502">
    <property type="entry name" value="DNA/RNA_pol_sf"/>
</dbReference>
<dbReference type="EMBL" id="MK623257">
    <property type="protein sequence ID" value="QEG57002.1"/>
    <property type="molecule type" value="Genomic_DNA"/>
</dbReference>
<keyword evidence="6" id="KW-0235">DNA replication</keyword>
<dbReference type="GO" id="GO:0003887">
    <property type="term" value="F:DNA-directed DNA polymerase activity"/>
    <property type="evidence" value="ECO:0007669"/>
    <property type="project" value="UniProtKB-KW"/>
</dbReference>
<evidence type="ECO:0000256" key="4">
    <source>
        <dbReference type="ARBA" id="ARBA00022679"/>
    </source>
</evidence>
<dbReference type="PANTHER" id="PTHR33568">
    <property type="entry name" value="DNA POLYMERASE"/>
    <property type="match status" value="1"/>
</dbReference>
<dbReference type="PANTHER" id="PTHR33568:SF3">
    <property type="entry name" value="DNA-DIRECTED DNA POLYMERASE"/>
    <property type="match status" value="1"/>
</dbReference>
<evidence type="ECO:0000259" key="10">
    <source>
        <dbReference type="Pfam" id="PF03175"/>
    </source>
</evidence>
<dbReference type="InterPro" id="IPR012337">
    <property type="entry name" value="RNaseH-like_sf"/>
</dbReference>
<keyword evidence="4" id="KW-0808">Transferase</keyword>
<keyword evidence="11" id="KW-0496">Mitochondrion</keyword>
<dbReference type="AlphaFoldDB" id="A0A5B9R9H2"/>
<comment type="similarity">
    <text evidence="1">Belongs to the DNA polymerase type-B family.</text>
</comment>
<reference evidence="11" key="2">
    <citation type="submission" date="2019-03" db="EMBL/GenBank/DDBJ databases">
        <authorList>
            <person name="Lee H.-H."/>
            <person name="Tsai I.J."/>
        </authorList>
    </citation>
    <scope>NUCLEOTIDE SEQUENCE</scope>
    <source>
        <strain evidence="11">BCRC 35384</strain>
    </source>
</reference>
<protein>
    <recommendedName>
        <fullName evidence="3">Probable DNA polymerase</fullName>
        <ecNumber evidence="2">2.7.7.7</ecNumber>
    </recommendedName>
</protein>
<accession>A0A5B9R9H2</accession>
<evidence type="ECO:0000256" key="9">
    <source>
        <dbReference type="ARBA" id="ARBA00049244"/>
    </source>
</evidence>
<dbReference type="GO" id="GO:0006260">
    <property type="term" value="P:DNA replication"/>
    <property type="evidence" value="ECO:0007669"/>
    <property type="project" value="UniProtKB-KW"/>
</dbReference>
<feature type="domain" description="DNA-directed DNA polymerase family B mitochondria/virus" evidence="10">
    <location>
        <begin position="1"/>
        <end position="375"/>
    </location>
</feature>
<evidence type="ECO:0000256" key="2">
    <source>
        <dbReference type="ARBA" id="ARBA00012417"/>
    </source>
</evidence>
<reference evidence="11" key="1">
    <citation type="journal article" date="2019" name="Genome Biol. Evol.">
        <title>Evidence of extensive intraspecific noncoding reshuffling in a 169-kb mitochondrial genome of a basidiomycetous fungus.</title>
        <authorList>
            <person name="Lee H.H."/>
            <person name="Ke H.M."/>
            <person name="Lin C.I."/>
            <person name="Lee T.J."/>
            <person name="Chung C.L."/>
            <person name="Tsai I.J."/>
        </authorList>
    </citation>
    <scope>NUCLEOTIDE SEQUENCE</scope>
    <source>
        <strain evidence="11">BCRC 35384</strain>
    </source>
</reference>
<dbReference type="Pfam" id="PF03175">
    <property type="entry name" value="DNA_pol_B_2"/>
    <property type="match status" value="1"/>
</dbReference>
<dbReference type="SUPFAM" id="SSF53098">
    <property type="entry name" value="Ribonuclease H-like"/>
    <property type="match status" value="1"/>
</dbReference>
<evidence type="ECO:0000256" key="6">
    <source>
        <dbReference type="ARBA" id="ARBA00022705"/>
    </source>
</evidence>
<dbReference type="InterPro" id="IPR036397">
    <property type="entry name" value="RNaseH_sf"/>
</dbReference>
<dbReference type="InterPro" id="IPR004868">
    <property type="entry name" value="DNA-dir_DNA_pol_B_mt/vir"/>
</dbReference>
<dbReference type="GO" id="GO:0003677">
    <property type="term" value="F:DNA binding"/>
    <property type="evidence" value="ECO:0007669"/>
    <property type="project" value="UniProtKB-KW"/>
</dbReference>
<name>A0A5B9R9H2_9AGAM</name>
<gene>
    <name evidence="11" type="ORF">PPIT_000107</name>
</gene>